<dbReference type="Gene3D" id="3.30.70.270">
    <property type="match status" value="1"/>
</dbReference>
<proteinExistence type="predicted"/>
<gene>
    <name evidence="3" type="ORF">AB4566_05175</name>
</gene>
<dbReference type="PROSITE" id="PS50887">
    <property type="entry name" value="GGDEF"/>
    <property type="match status" value="1"/>
</dbReference>
<evidence type="ECO:0000259" key="2">
    <source>
        <dbReference type="PROSITE" id="PS50887"/>
    </source>
</evidence>
<dbReference type="SMART" id="SM00267">
    <property type="entry name" value="GGDEF"/>
    <property type="match status" value="1"/>
</dbReference>
<evidence type="ECO:0000313" key="3">
    <source>
        <dbReference type="EMBL" id="MFA0567664.1"/>
    </source>
</evidence>
<dbReference type="Pfam" id="PF00990">
    <property type="entry name" value="GGDEF"/>
    <property type="match status" value="1"/>
</dbReference>
<dbReference type="PANTHER" id="PTHR46663:SF3">
    <property type="entry name" value="SLL0267 PROTEIN"/>
    <property type="match status" value="1"/>
</dbReference>
<sequence length="393" mass="45156">MTNLVGRHLEEMADIRSTRKQKIVYLCSLASSILFFFYAWTYLQADQLVLAGIDFTFAIVALLNAVYVKQARHPRYSDLILSWVLLVQGTILLLYSEAIPDRTLWLYPILATVIFINDFKIGLLLSMSFCVFISGLLVFSNSAFTLPIDSTHRLTLSLFTMSVVCHTSSYYYNKVVSYIQCLYQEGIEDLAYMDQLTGLANRWSFENWASEKLRTVDTKRSVTALVFLDIDNFKSINDNYGHDVGDRVLQHFAKRLSNNIRTKDRKTEKHDYSIARFAGDEFVLMLYDVRSIDDLDSILGRICRLFENGYQNQERLNELTLSVGVALYPQDATELPELTRCADKAMYHAKHSGKNRFAYYHNNPSSTKIETCPDMFAPLMEGSNVTPLKKRKE</sequence>
<dbReference type="EMBL" id="JBFRUW010000008">
    <property type="protein sequence ID" value="MFA0567664.1"/>
    <property type="molecule type" value="Genomic_DNA"/>
</dbReference>
<keyword evidence="3" id="KW-0548">Nucleotidyltransferase</keyword>
<dbReference type="InterPro" id="IPR052163">
    <property type="entry name" value="DGC-Regulatory_Protein"/>
</dbReference>
<feature type="transmembrane region" description="Helical" evidence="1">
    <location>
        <begin position="119"/>
        <end position="139"/>
    </location>
</feature>
<accession>A0ABV4N9G9</accession>
<comment type="caution">
    <text evidence="3">The sequence shown here is derived from an EMBL/GenBank/DDBJ whole genome shotgun (WGS) entry which is preliminary data.</text>
</comment>
<dbReference type="PANTHER" id="PTHR46663">
    <property type="entry name" value="DIGUANYLATE CYCLASE DGCT-RELATED"/>
    <property type="match status" value="1"/>
</dbReference>
<dbReference type="NCBIfam" id="TIGR00254">
    <property type="entry name" value="GGDEF"/>
    <property type="match status" value="1"/>
</dbReference>
<evidence type="ECO:0000313" key="4">
    <source>
        <dbReference type="Proteomes" id="UP001570417"/>
    </source>
</evidence>
<dbReference type="Proteomes" id="UP001570417">
    <property type="component" value="Unassembled WGS sequence"/>
</dbReference>
<evidence type="ECO:0000256" key="1">
    <source>
        <dbReference type="SAM" id="Phobius"/>
    </source>
</evidence>
<dbReference type="InterPro" id="IPR029787">
    <property type="entry name" value="Nucleotide_cyclase"/>
</dbReference>
<dbReference type="EC" id="2.7.7.65" evidence="3"/>
<keyword evidence="1" id="KW-0812">Transmembrane</keyword>
<dbReference type="SUPFAM" id="SSF55073">
    <property type="entry name" value="Nucleotide cyclase"/>
    <property type="match status" value="1"/>
</dbReference>
<feature type="transmembrane region" description="Helical" evidence="1">
    <location>
        <begin position="23"/>
        <end position="43"/>
    </location>
</feature>
<protein>
    <submittedName>
        <fullName evidence="3">GGDEF domain-containing protein</fullName>
        <ecNumber evidence="3">2.7.7.65</ecNumber>
    </submittedName>
</protein>
<keyword evidence="4" id="KW-1185">Reference proteome</keyword>
<dbReference type="RefSeq" id="WP_372265167.1">
    <property type="nucleotide sequence ID" value="NZ_JBFRUW010000008.1"/>
</dbReference>
<keyword evidence="1" id="KW-1133">Transmembrane helix</keyword>
<name>A0ABV4N9G9_9VIBR</name>
<keyword evidence="1" id="KW-0472">Membrane</keyword>
<feature type="domain" description="GGDEF" evidence="2">
    <location>
        <begin position="221"/>
        <end position="362"/>
    </location>
</feature>
<keyword evidence="3" id="KW-0808">Transferase</keyword>
<reference evidence="3 4" key="1">
    <citation type="journal article" date="2024" name="ISME J.">
        <title>Tailless and filamentous prophages are predominant in marine Vibrio.</title>
        <authorList>
            <person name="Steensen K."/>
            <person name="Seneca J."/>
            <person name="Bartlau N."/>
            <person name="Yu X.A."/>
            <person name="Hussain F.A."/>
            <person name="Polz M.F."/>
        </authorList>
    </citation>
    <scope>NUCLEOTIDE SEQUENCE [LARGE SCALE GENOMIC DNA]</scope>
    <source>
        <strain evidence="3 4">10N.222.51.A1</strain>
    </source>
</reference>
<dbReference type="InterPro" id="IPR043128">
    <property type="entry name" value="Rev_trsase/Diguanyl_cyclase"/>
</dbReference>
<dbReference type="InterPro" id="IPR000160">
    <property type="entry name" value="GGDEF_dom"/>
</dbReference>
<dbReference type="CDD" id="cd01949">
    <property type="entry name" value="GGDEF"/>
    <property type="match status" value="1"/>
</dbReference>
<feature type="transmembrane region" description="Helical" evidence="1">
    <location>
        <begin position="80"/>
        <end position="99"/>
    </location>
</feature>
<organism evidence="3 4">
    <name type="scientific">Vibrio gallaecicus</name>
    <dbReference type="NCBI Taxonomy" id="552386"/>
    <lineage>
        <taxon>Bacteria</taxon>
        <taxon>Pseudomonadati</taxon>
        <taxon>Pseudomonadota</taxon>
        <taxon>Gammaproteobacteria</taxon>
        <taxon>Vibrionales</taxon>
        <taxon>Vibrionaceae</taxon>
        <taxon>Vibrio</taxon>
    </lineage>
</organism>
<dbReference type="GO" id="GO:0052621">
    <property type="term" value="F:diguanylate cyclase activity"/>
    <property type="evidence" value="ECO:0007669"/>
    <property type="project" value="UniProtKB-EC"/>
</dbReference>
<feature type="transmembrane region" description="Helical" evidence="1">
    <location>
        <begin position="49"/>
        <end position="68"/>
    </location>
</feature>